<sequence>MERDKHDIGLTEAAELVLNELVDKGWFNERQDAARFCLAYAVRAKIPEGVTERAQTRWSAGNFDSTGEIRALLAALYPSCRTPVRLMEHLIHEGLRLLSARLKSDSVGPGDLMD</sequence>
<name>A0ABT5BSM8_9BACT</name>
<dbReference type="Proteomes" id="UP001217838">
    <property type="component" value="Unassembled WGS sequence"/>
</dbReference>
<organism evidence="1 2">
    <name type="scientific">Nannocystis radixulma</name>
    <dbReference type="NCBI Taxonomy" id="2995305"/>
    <lineage>
        <taxon>Bacteria</taxon>
        <taxon>Pseudomonadati</taxon>
        <taxon>Myxococcota</taxon>
        <taxon>Polyangia</taxon>
        <taxon>Nannocystales</taxon>
        <taxon>Nannocystaceae</taxon>
        <taxon>Nannocystis</taxon>
    </lineage>
</organism>
<gene>
    <name evidence="1" type="ORF">POL58_50090</name>
</gene>
<evidence type="ECO:0000313" key="1">
    <source>
        <dbReference type="EMBL" id="MDC0675982.1"/>
    </source>
</evidence>
<proteinExistence type="predicted"/>
<dbReference type="EMBL" id="JAQNDN010000028">
    <property type="protein sequence ID" value="MDC0675982.1"/>
    <property type="molecule type" value="Genomic_DNA"/>
</dbReference>
<accession>A0ABT5BSM8</accession>
<dbReference type="RefSeq" id="WP_272011679.1">
    <property type="nucleotide sequence ID" value="NZ_JAQNDN010000028.1"/>
</dbReference>
<protein>
    <submittedName>
        <fullName evidence="1">Uncharacterized protein</fullName>
    </submittedName>
</protein>
<keyword evidence="2" id="KW-1185">Reference proteome</keyword>
<reference evidence="1 2" key="1">
    <citation type="submission" date="2022-11" db="EMBL/GenBank/DDBJ databases">
        <title>Minimal conservation of predation-associated metabolite biosynthetic gene clusters underscores biosynthetic potential of Myxococcota including descriptions for ten novel species: Archangium lansinium sp. nov., Myxococcus landrumus sp. nov., Nannocystis bai.</title>
        <authorList>
            <person name="Ahearne A."/>
            <person name="Stevens C."/>
            <person name="Dowd S."/>
        </authorList>
    </citation>
    <scope>NUCLEOTIDE SEQUENCE [LARGE SCALE GENOMIC DNA]</scope>
    <source>
        <strain evidence="1 2">NCELM</strain>
    </source>
</reference>
<comment type="caution">
    <text evidence="1">The sequence shown here is derived from an EMBL/GenBank/DDBJ whole genome shotgun (WGS) entry which is preliminary data.</text>
</comment>
<evidence type="ECO:0000313" key="2">
    <source>
        <dbReference type="Proteomes" id="UP001217838"/>
    </source>
</evidence>